<dbReference type="AlphaFoldDB" id="A0A369AYU2"/>
<dbReference type="PANTHER" id="PTHR37816:SF2">
    <property type="entry name" value="DNA TOPOLOGY MODULATION PROTEIN FLAR-RELATED PROTEIN"/>
    <property type="match status" value="1"/>
</dbReference>
<name>A0A369AYU2_9ENTE</name>
<dbReference type="OrthoDB" id="1201990at2"/>
<dbReference type="SUPFAM" id="SSF52540">
    <property type="entry name" value="P-loop containing nucleoside triphosphate hydrolases"/>
    <property type="match status" value="1"/>
</dbReference>
<dbReference type="InterPro" id="IPR027417">
    <property type="entry name" value="P-loop_NTPase"/>
</dbReference>
<evidence type="ECO:0000313" key="2">
    <source>
        <dbReference type="Proteomes" id="UP000288197"/>
    </source>
</evidence>
<dbReference type="RefSeq" id="WP_114289048.1">
    <property type="nucleotide sequence ID" value="NZ_CP122523.1"/>
</dbReference>
<keyword evidence="2" id="KW-1185">Reference proteome</keyword>
<sequence length="178" mass="21162">MYLTNKQSEDALIEVLQSKKIKKIYLVGSVGSGKTTLGKVLATKLSLNFYEMDNIIFERLPSGDRKRSDEEVNNLVGHILEEDTWLIEGTCLRDIVQPIFNNSQIIIFLDIPYLVRIFRFSKRFLKQLLHIEEANYKPSLKMYFNMFKWNYSFEKTGYHTFIERTKNYPEKRCHYNKK</sequence>
<dbReference type="InterPro" id="IPR031322">
    <property type="entry name" value="Shikimate/glucono_kinase"/>
</dbReference>
<dbReference type="PANTHER" id="PTHR37816">
    <property type="entry name" value="YALI0E33011P"/>
    <property type="match status" value="1"/>
</dbReference>
<dbReference type="Proteomes" id="UP000288197">
    <property type="component" value="Unassembled WGS sequence"/>
</dbReference>
<proteinExistence type="predicted"/>
<protein>
    <submittedName>
        <fullName evidence="1">Uncharacterized protein</fullName>
    </submittedName>
</protein>
<gene>
    <name evidence="1" type="ORF">CBF32_04270</name>
</gene>
<dbReference type="GeneID" id="63145834"/>
<reference evidence="1 2" key="1">
    <citation type="submission" date="2017-05" db="EMBL/GenBank/DDBJ databases">
        <title>Vagococcus spp. assemblies.</title>
        <authorList>
            <person name="Gulvik C.A."/>
        </authorList>
    </citation>
    <scope>NUCLEOTIDE SEQUENCE [LARGE SCALE GENOMIC DNA]</scope>
    <source>
        <strain evidence="1 2">NCFB 2497</strain>
    </source>
</reference>
<accession>A0A369AYU2</accession>
<evidence type="ECO:0000313" key="1">
    <source>
        <dbReference type="EMBL" id="RSU03893.1"/>
    </source>
</evidence>
<dbReference type="Pfam" id="PF01202">
    <property type="entry name" value="SKI"/>
    <property type="match status" value="1"/>
</dbReference>
<dbReference type="EMBL" id="NGJX01000003">
    <property type="protein sequence ID" value="RSU03893.1"/>
    <property type="molecule type" value="Genomic_DNA"/>
</dbReference>
<dbReference type="PRINTS" id="PR01100">
    <property type="entry name" value="SHIKIMTKNASE"/>
</dbReference>
<dbReference type="Gene3D" id="3.40.50.300">
    <property type="entry name" value="P-loop containing nucleotide triphosphate hydrolases"/>
    <property type="match status" value="1"/>
</dbReference>
<comment type="caution">
    <text evidence="1">The sequence shown here is derived from an EMBL/GenBank/DDBJ whole genome shotgun (WGS) entry which is preliminary data.</text>
</comment>
<organism evidence="1 2">
    <name type="scientific">Vagococcus fluvialis</name>
    <dbReference type="NCBI Taxonomy" id="2738"/>
    <lineage>
        <taxon>Bacteria</taxon>
        <taxon>Bacillati</taxon>
        <taxon>Bacillota</taxon>
        <taxon>Bacilli</taxon>
        <taxon>Lactobacillales</taxon>
        <taxon>Enterococcaceae</taxon>
        <taxon>Vagococcus</taxon>
    </lineage>
</organism>
<dbReference type="InterPro" id="IPR052922">
    <property type="entry name" value="Cytidylate_Kinase-2"/>
</dbReference>